<accession>A0ABS7R1D8</accession>
<evidence type="ECO:0000313" key="3">
    <source>
        <dbReference type="Proteomes" id="UP001198565"/>
    </source>
</evidence>
<evidence type="ECO:0000256" key="1">
    <source>
        <dbReference type="SAM" id="Phobius"/>
    </source>
</evidence>
<keyword evidence="1" id="KW-0472">Membrane</keyword>
<sequence length="182" mass="19919">MEHWEKHRYRRERRAGGFRLTRPWYVIAVALLIVADAYLLLVAHHRSPTRGLIEPPASPSDSRQAENEFAGRLRHSVPATWKLLRYGTADAARPARIAWNPSDGDVPYSILVACTGTGSLDAVLPGSPEPHRITCGDALYRGRLPQQGTVSLTPAPRTHGWVTWAIYAASGTPGPGTAPANR</sequence>
<keyword evidence="3" id="KW-1185">Reference proteome</keyword>
<comment type="caution">
    <text evidence="2">The sequence shown here is derived from an EMBL/GenBank/DDBJ whole genome shotgun (WGS) entry which is preliminary data.</text>
</comment>
<dbReference type="EMBL" id="JAINVZ010000039">
    <property type="protein sequence ID" value="MBY8889273.1"/>
    <property type="molecule type" value="Genomic_DNA"/>
</dbReference>
<gene>
    <name evidence="2" type="ORF">K7472_31180</name>
</gene>
<name>A0ABS7R1D8_9ACTN</name>
<feature type="transmembrane region" description="Helical" evidence="1">
    <location>
        <begin position="21"/>
        <end position="41"/>
    </location>
</feature>
<dbReference type="Proteomes" id="UP001198565">
    <property type="component" value="Unassembled WGS sequence"/>
</dbReference>
<reference evidence="2 3" key="1">
    <citation type="submission" date="2021-08" db="EMBL/GenBank/DDBJ databases">
        <title>Streptomyces sp. PTM05 isolated from lichen.</title>
        <authorList>
            <person name="Somphong A."/>
            <person name="Phongsopitanun W."/>
            <person name="Tanasupawat S."/>
        </authorList>
    </citation>
    <scope>NUCLEOTIDE SEQUENCE [LARGE SCALE GENOMIC DNA]</scope>
    <source>
        <strain evidence="2 3">Ptm05</strain>
    </source>
</reference>
<keyword evidence="1" id="KW-0812">Transmembrane</keyword>
<protein>
    <recommendedName>
        <fullName evidence="4">Secreted protein</fullName>
    </recommendedName>
</protein>
<keyword evidence="1" id="KW-1133">Transmembrane helix</keyword>
<evidence type="ECO:0000313" key="2">
    <source>
        <dbReference type="EMBL" id="MBY8889273.1"/>
    </source>
</evidence>
<proteinExistence type="predicted"/>
<organism evidence="2 3">
    <name type="scientific">Streptantibioticus parmotrematis</name>
    <dbReference type="NCBI Taxonomy" id="2873249"/>
    <lineage>
        <taxon>Bacteria</taxon>
        <taxon>Bacillati</taxon>
        <taxon>Actinomycetota</taxon>
        <taxon>Actinomycetes</taxon>
        <taxon>Kitasatosporales</taxon>
        <taxon>Streptomycetaceae</taxon>
        <taxon>Streptantibioticus</taxon>
    </lineage>
</organism>
<dbReference type="RefSeq" id="WP_222982449.1">
    <property type="nucleotide sequence ID" value="NZ_JAINVZ010000039.1"/>
</dbReference>
<evidence type="ECO:0008006" key="4">
    <source>
        <dbReference type="Google" id="ProtNLM"/>
    </source>
</evidence>